<proteinExistence type="predicted"/>
<organism evidence="7 8">
    <name type="scientific">Desulfobulbus oralis</name>
    <dbReference type="NCBI Taxonomy" id="1986146"/>
    <lineage>
        <taxon>Bacteria</taxon>
        <taxon>Pseudomonadati</taxon>
        <taxon>Thermodesulfobacteriota</taxon>
        <taxon>Desulfobulbia</taxon>
        <taxon>Desulfobulbales</taxon>
        <taxon>Desulfobulbaceae</taxon>
        <taxon>Desulfobulbus</taxon>
    </lineage>
</organism>
<dbReference type="OrthoDB" id="9787732at2"/>
<dbReference type="Pfam" id="PF06271">
    <property type="entry name" value="RDD"/>
    <property type="match status" value="1"/>
</dbReference>
<feature type="region of interest" description="Disordered" evidence="5">
    <location>
        <begin position="234"/>
        <end position="254"/>
    </location>
</feature>
<protein>
    <recommendedName>
        <fullName evidence="6">RDD domain-containing protein</fullName>
    </recommendedName>
</protein>
<evidence type="ECO:0000256" key="2">
    <source>
        <dbReference type="ARBA" id="ARBA00022692"/>
    </source>
</evidence>
<evidence type="ECO:0000256" key="1">
    <source>
        <dbReference type="ARBA" id="ARBA00004141"/>
    </source>
</evidence>
<reference evidence="7" key="1">
    <citation type="submission" date="2017-05" db="EMBL/GenBank/DDBJ databases">
        <authorList>
            <person name="Song R."/>
            <person name="Chenine A.L."/>
            <person name="Ruprecht R.M."/>
        </authorList>
    </citation>
    <scope>NUCLEOTIDE SEQUENCE</scope>
    <source>
        <strain evidence="7">ORNL</strain>
    </source>
</reference>
<name>A0A2L1GN45_9BACT</name>
<dbReference type="AlphaFoldDB" id="A0A2L1GN45"/>
<evidence type="ECO:0000256" key="4">
    <source>
        <dbReference type="ARBA" id="ARBA00023136"/>
    </source>
</evidence>
<dbReference type="PANTHER" id="PTHR38480">
    <property type="entry name" value="SLR0254 PROTEIN"/>
    <property type="match status" value="1"/>
</dbReference>
<keyword evidence="4" id="KW-0472">Membrane</keyword>
<accession>A0A2L1GN45</accession>
<comment type="subcellular location">
    <subcellularLocation>
        <location evidence="1">Membrane</location>
        <topology evidence="1">Multi-pass membrane protein</topology>
    </subcellularLocation>
</comment>
<evidence type="ECO:0000256" key="3">
    <source>
        <dbReference type="ARBA" id="ARBA00022989"/>
    </source>
</evidence>
<evidence type="ECO:0000259" key="6">
    <source>
        <dbReference type="Pfam" id="PF06271"/>
    </source>
</evidence>
<reference evidence="7" key="2">
    <citation type="journal article" date="2018" name="MBio">
        <title>Insights into the evolution of host association through the isolation and characterization of a novel human periodontal pathobiont, Desulfobulbus oralis.</title>
        <authorList>
            <person name="Cross K.L."/>
            <person name="Chirania P."/>
            <person name="Xiong W."/>
            <person name="Beall C.J."/>
            <person name="Elkins J.G."/>
            <person name="Giannone R.J."/>
            <person name="Griffen A.L."/>
            <person name="Guss A.M."/>
            <person name="Hettich R.L."/>
            <person name="Joshi S.S."/>
            <person name="Mokrzan E.M."/>
            <person name="Martin R.K."/>
            <person name="Zhulin I.B."/>
            <person name="Leys E.J."/>
            <person name="Podar M."/>
        </authorList>
    </citation>
    <scope>NUCLEOTIDE SEQUENCE [LARGE SCALE GENOMIC DNA]</scope>
    <source>
        <strain evidence="7">ORNL</strain>
    </source>
</reference>
<evidence type="ECO:0000256" key="5">
    <source>
        <dbReference type="SAM" id="MobiDB-lite"/>
    </source>
</evidence>
<keyword evidence="8" id="KW-1185">Reference proteome</keyword>
<keyword evidence="3" id="KW-1133">Transmembrane helix</keyword>
<dbReference type="GO" id="GO:0016020">
    <property type="term" value="C:membrane"/>
    <property type="evidence" value="ECO:0007669"/>
    <property type="project" value="UniProtKB-SubCell"/>
</dbReference>
<sequence length="254" mass="27349">MKNSEPAAAPLDTIFTYETPEGVALRLELAGPAARGLAWGCDFVLRMGLCLLLFLPLNLWGGAGRGAYLICLFVIEWLYPVFFEATKGATPGKRLLGLEVVRENGAPLDWTAAMLRNILRAADLLPACYALGLAAMLVHPRLQRLGDMAAGTLVVYKDPSPDQERIPEQRPLAPSQPLSLAEQQLVLDFCSREADLPGERAAELAALVPALTGGGEPREQLLRLGNWFLRGGKPAPVRSAPLKRAGNPDAPVPL</sequence>
<evidence type="ECO:0000313" key="7">
    <source>
        <dbReference type="EMBL" id="AVD71056.1"/>
    </source>
</evidence>
<evidence type="ECO:0000313" key="8">
    <source>
        <dbReference type="Proteomes" id="UP000239867"/>
    </source>
</evidence>
<dbReference type="Proteomes" id="UP000239867">
    <property type="component" value="Chromosome"/>
</dbReference>
<dbReference type="PANTHER" id="PTHR38480:SF1">
    <property type="entry name" value="SLR0254 PROTEIN"/>
    <property type="match status" value="1"/>
</dbReference>
<dbReference type="RefSeq" id="WP_104936333.1">
    <property type="nucleotide sequence ID" value="NZ_CP021255.1"/>
</dbReference>
<dbReference type="KEGG" id="deo:CAY53_05815"/>
<dbReference type="InterPro" id="IPR010432">
    <property type="entry name" value="RDD"/>
</dbReference>
<feature type="domain" description="RDD" evidence="6">
    <location>
        <begin position="30"/>
        <end position="151"/>
    </location>
</feature>
<dbReference type="EMBL" id="CP021255">
    <property type="protein sequence ID" value="AVD71056.1"/>
    <property type="molecule type" value="Genomic_DNA"/>
</dbReference>
<gene>
    <name evidence="7" type="ORF">CAY53_05815</name>
</gene>
<keyword evidence="2" id="KW-0812">Transmembrane</keyword>